<evidence type="ECO:0000256" key="5">
    <source>
        <dbReference type="ARBA" id="ARBA00023277"/>
    </source>
</evidence>
<dbReference type="GO" id="GO:0050661">
    <property type="term" value="F:NADP binding"/>
    <property type="evidence" value="ECO:0007669"/>
    <property type="project" value="InterPro"/>
</dbReference>
<comment type="pathway">
    <text evidence="1">Carbohydrate degradation.</text>
</comment>
<dbReference type="PANTHER" id="PTHR23429">
    <property type="entry name" value="GLUCOSE-6-PHOSPHATE 1-DEHYDROGENASE G6PD"/>
    <property type="match status" value="1"/>
</dbReference>
<dbReference type="GO" id="GO:0005829">
    <property type="term" value="C:cytosol"/>
    <property type="evidence" value="ECO:0007669"/>
    <property type="project" value="TreeGrafter"/>
</dbReference>
<dbReference type="GO" id="GO:0006006">
    <property type="term" value="P:glucose metabolic process"/>
    <property type="evidence" value="ECO:0007669"/>
    <property type="project" value="InterPro"/>
</dbReference>
<sequence>MPRVKKLLKDIDPNTVNWARIEVELTDESDALKVVAYGSIADDIISLNAQEIMTKTMAGEACNLMGASKLLKFASFFYVYVQADKLVDNTITRFFLVGISPINVEVGSLDLNGDKGNIDGPLVANAQTSMCGSARLKETNGEVIVETGEVILHTVASTTNNSNRETSNLTSRSSKLLKPALVLHFANRFFLSLWNRDNIDNIQIVFREDFGTEGRGGYFDEYGQDVKLDLESITEDVLNLSVSDDPRSTTCSNSVGN</sequence>
<proteinExistence type="predicted"/>
<keyword evidence="3" id="KW-0521">NADP</keyword>
<feature type="domain" description="Glucose-6-phosphate dehydrogenase C-terminal" evidence="6">
    <location>
        <begin position="181"/>
        <end position="223"/>
    </location>
</feature>
<keyword evidence="5" id="KW-0119">Carbohydrate metabolism</keyword>
<gene>
    <name evidence="7" type="ORF">Syun_004426</name>
</gene>
<dbReference type="InterPro" id="IPR001282">
    <property type="entry name" value="G6P_DH"/>
</dbReference>
<keyword evidence="4" id="KW-0560">Oxidoreductase</keyword>
<accession>A0AAP0Q2I6</accession>
<evidence type="ECO:0000313" key="7">
    <source>
        <dbReference type="EMBL" id="KAK9163524.1"/>
    </source>
</evidence>
<evidence type="ECO:0000313" key="8">
    <source>
        <dbReference type="Proteomes" id="UP001420932"/>
    </source>
</evidence>
<keyword evidence="8" id="KW-1185">Reference proteome</keyword>
<dbReference type="Proteomes" id="UP001420932">
    <property type="component" value="Unassembled WGS sequence"/>
</dbReference>
<evidence type="ECO:0000256" key="3">
    <source>
        <dbReference type="ARBA" id="ARBA00022857"/>
    </source>
</evidence>
<organism evidence="7 8">
    <name type="scientific">Stephania yunnanensis</name>
    <dbReference type="NCBI Taxonomy" id="152371"/>
    <lineage>
        <taxon>Eukaryota</taxon>
        <taxon>Viridiplantae</taxon>
        <taxon>Streptophyta</taxon>
        <taxon>Embryophyta</taxon>
        <taxon>Tracheophyta</taxon>
        <taxon>Spermatophyta</taxon>
        <taxon>Magnoliopsida</taxon>
        <taxon>Ranunculales</taxon>
        <taxon>Menispermaceae</taxon>
        <taxon>Menispermoideae</taxon>
        <taxon>Cissampelideae</taxon>
        <taxon>Stephania</taxon>
    </lineage>
</organism>
<dbReference type="AlphaFoldDB" id="A0AAP0Q2I6"/>
<dbReference type="GO" id="GO:0004345">
    <property type="term" value="F:glucose-6-phosphate dehydrogenase activity"/>
    <property type="evidence" value="ECO:0007669"/>
    <property type="project" value="UniProtKB-EC"/>
</dbReference>
<evidence type="ECO:0000259" key="6">
    <source>
        <dbReference type="Pfam" id="PF02781"/>
    </source>
</evidence>
<dbReference type="Gene3D" id="3.30.360.10">
    <property type="entry name" value="Dihydrodipicolinate Reductase, domain 2"/>
    <property type="match status" value="1"/>
</dbReference>
<dbReference type="EC" id="1.1.1.49" evidence="2"/>
<reference evidence="7 8" key="1">
    <citation type="submission" date="2024-01" db="EMBL/GenBank/DDBJ databases">
        <title>Genome assemblies of Stephania.</title>
        <authorList>
            <person name="Yang L."/>
        </authorList>
    </citation>
    <scope>NUCLEOTIDE SEQUENCE [LARGE SCALE GENOMIC DNA]</scope>
    <source>
        <strain evidence="7">YNDBR</strain>
        <tissue evidence="7">Leaf</tissue>
    </source>
</reference>
<comment type="caution">
    <text evidence="7">The sequence shown here is derived from an EMBL/GenBank/DDBJ whole genome shotgun (WGS) entry which is preliminary data.</text>
</comment>
<dbReference type="Pfam" id="PF02781">
    <property type="entry name" value="G6PD_C"/>
    <property type="match status" value="1"/>
</dbReference>
<protein>
    <recommendedName>
        <fullName evidence="2">glucose-6-phosphate dehydrogenase (NADP(+))</fullName>
        <ecNumber evidence="2">1.1.1.49</ecNumber>
    </recommendedName>
</protein>
<dbReference type="InterPro" id="IPR022675">
    <property type="entry name" value="G6P_DH_C"/>
</dbReference>
<dbReference type="EMBL" id="JBBNAF010000002">
    <property type="protein sequence ID" value="KAK9163524.1"/>
    <property type="molecule type" value="Genomic_DNA"/>
</dbReference>
<name>A0AAP0Q2I6_9MAGN</name>
<dbReference type="PANTHER" id="PTHR23429:SF0">
    <property type="entry name" value="GLUCOSE-6-PHOSPHATE 1-DEHYDROGENASE"/>
    <property type="match status" value="1"/>
</dbReference>
<evidence type="ECO:0000256" key="4">
    <source>
        <dbReference type="ARBA" id="ARBA00023002"/>
    </source>
</evidence>
<evidence type="ECO:0000256" key="2">
    <source>
        <dbReference type="ARBA" id="ARBA00013019"/>
    </source>
</evidence>
<dbReference type="GO" id="GO:0009051">
    <property type="term" value="P:pentose-phosphate shunt, oxidative branch"/>
    <property type="evidence" value="ECO:0007669"/>
    <property type="project" value="TreeGrafter"/>
</dbReference>
<evidence type="ECO:0000256" key="1">
    <source>
        <dbReference type="ARBA" id="ARBA00004921"/>
    </source>
</evidence>
<dbReference type="SUPFAM" id="SSF55347">
    <property type="entry name" value="Glyceraldehyde-3-phosphate dehydrogenase-like, C-terminal domain"/>
    <property type="match status" value="1"/>
</dbReference>